<feature type="active site" evidence="13">
    <location>
        <position position="139"/>
    </location>
</feature>
<evidence type="ECO:0000256" key="11">
    <source>
        <dbReference type="ARBA" id="ARBA00023306"/>
    </source>
</evidence>
<dbReference type="PANTHER" id="PTHR10942:SF0">
    <property type="entry name" value="LEISHMANOLYSIN-LIKE PEPTIDASE"/>
    <property type="match status" value="1"/>
</dbReference>
<keyword evidence="5 15" id="KW-0645">Protease</keyword>
<evidence type="ECO:0000256" key="14">
    <source>
        <dbReference type="PIRSR" id="PIRSR601577-2"/>
    </source>
</evidence>
<comment type="caution">
    <text evidence="17">The sequence shown here is derived from an EMBL/GenBank/DDBJ whole genome shotgun (WGS) entry which is preliminary data.</text>
</comment>
<keyword evidence="3" id="KW-0963">Cytoplasm</keyword>
<dbReference type="SUPFAM" id="SSF55486">
    <property type="entry name" value="Metalloproteases ('zincins'), catalytic domain"/>
    <property type="match status" value="1"/>
</dbReference>
<keyword evidence="16" id="KW-0472">Membrane</keyword>
<keyword evidence="16" id="KW-1133">Transmembrane helix</keyword>
<dbReference type="OMA" id="VTPRVVX"/>
<keyword evidence="8 15" id="KW-0378">Hydrolase</keyword>
<evidence type="ECO:0000256" key="8">
    <source>
        <dbReference type="ARBA" id="ARBA00022801"/>
    </source>
</evidence>
<evidence type="ECO:0000256" key="1">
    <source>
        <dbReference type="ARBA" id="ARBA00004496"/>
    </source>
</evidence>
<keyword evidence="11" id="KW-0131">Cell cycle</keyword>
<evidence type="ECO:0000256" key="13">
    <source>
        <dbReference type="PIRSR" id="PIRSR601577-1"/>
    </source>
</evidence>
<dbReference type="PANTHER" id="PTHR10942">
    <property type="entry name" value="LEISHMANOLYSIN-LIKE PEPTIDASE"/>
    <property type="match status" value="1"/>
</dbReference>
<reference evidence="17 18" key="1">
    <citation type="journal article" date="2018" name="Nat. Ecol. Evol.">
        <title>Genomic signatures of mitonuclear coevolution across populations of Tigriopus californicus.</title>
        <authorList>
            <person name="Barreto F.S."/>
            <person name="Watson E.T."/>
            <person name="Lima T.G."/>
            <person name="Willett C.S."/>
            <person name="Edmands S."/>
            <person name="Li W."/>
            <person name="Burton R.S."/>
        </authorList>
    </citation>
    <scope>NUCLEOTIDE SEQUENCE [LARGE SCALE GENOMIC DNA]</scope>
    <source>
        <strain evidence="17 18">San Diego</strain>
    </source>
</reference>
<dbReference type="Gene3D" id="3.10.170.20">
    <property type="match status" value="1"/>
</dbReference>
<gene>
    <name evidence="17" type="ORF">TCAL_10241</name>
</gene>
<dbReference type="GO" id="GO:0006508">
    <property type="term" value="P:proteolysis"/>
    <property type="evidence" value="ECO:0007669"/>
    <property type="project" value="UniProtKB-KW"/>
</dbReference>
<sequence length="569" mass="65636">MHVHLEDHHVVRKRSINQNLRIKLFYDESVYKLNKQQFELINNTVLPEAVTYWSKALRNCKVRGGNEPGPGIDGADFIFYISAMQTERCQKGMTVAYAAHCQQESALDRPIAGHANLCPGSISTKRQELDVLLSTVKHEMLHALGFSVSLFAFYRDKDGHPLTPRGENGKPNLNEELQTRQWSDRVIRKEYREWKVRNGTIRKKVQVVVTPRVREEVQKHYGCANLSGAELEDQGEEGTALTHWEKRLFENEAMTGTHTQNPIYSRITMALMEDTGWYLPNYDMADDLTWGKNLGCDFAQKSCMEWMQLRQRGGKSIHPFCNKVKRDPLETECTDDRSSVALCNLVQHEHELPAHFQNFDSIPHIASQDVGYFGGSVALADYCPYIQEFTWRSNNVVVRGSHCMYTENNPNMDRNFALEHYGHQSKCFDHTNEMWEERSCHQVRQWQHWGSGCYQYLCQNRRLHIMVLNHTYTCFYPQQEIEISLMANSWLHTGSLVCPPCDNVCGEEFALQGETCRTGDPPPEDHVYYKDVLTCRGSGISQFLGHWTLTAVFATMINFTFARQILNSR</sequence>
<dbReference type="GO" id="GO:0016020">
    <property type="term" value="C:membrane"/>
    <property type="evidence" value="ECO:0007669"/>
    <property type="project" value="InterPro"/>
</dbReference>
<evidence type="ECO:0000256" key="6">
    <source>
        <dbReference type="ARBA" id="ARBA00022723"/>
    </source>
</evidence>
<evidence type="ECO:0000256" key="4">
    <source>
        <dbReference type="ARBA" id="ARBA00022618"/>
    </source>
</evidence>
<accession>A0A553NUU8</accession>
<dbReference type="GO" id="GO:0046872">
    <property type="term" value="F:metal ion binding"/>
    <property type="evidence" value="ECO:0007669"/>
    <property type="project" value="UniProtKB-KW"/>
</dbReference>
<dbReference type="Pfam" id="PF01457">
    <property type="entry name" value="Peptidase_M8"/>
    <property type="match status" value="1"/>
</dbReference>
<evidence type="ECO:0000256" key="5">
    <source>
        <dbReference type="ARBA" id="ARBA00022670"/>
    </source>
</evidence>
<evidence type="ECO:0000256" key="16">
    <source>
        <dbReference type="SAM" id="Phobius"/>
    </source>
</evidence>
<dbReference type="EC" id="3.4.24.-" evidence="15"/>
<dbReference type="FunFam" id="3.90.132.10:FF:000001">
    <property type="entry name" value="leishmanolysin-like peptidase isoform X2"/>
    <property type="match status" value="1"/>
</dbReference>
<comment type="cofactor">
    <cofactor evidence="14 15">
        <name>Zn(2+)</name>
        <dbReference type="ChEBI" id="CHEBI:29105"/>
    </cofactor>
    <text evidence="14 15">Binds 1 zinc ion per subunit.</text>
</comment>
<keyword evidence="4" id="KW-0132">Cell division</keyword>
<comment type="similarity">
    <text evidence="2 15">Belongs to the peptidase M8 family.</text>
</comment>
<dbReference type="GO" id="GO:0005737">
    <property type="term" value="C:cytoplasm"/>
    <property type="evidence" value="ECO:0007669"/>
    <property type="project" value="UniProtKB-SubCell"/>
</dbReference>
<dbReference type="FunFam" id="2.10.55.10:FF:000001">
    <property type="entry name" value="Leishmanolysin like peptidase"/>
    <property type="match status" value="1"/>
</dbReference>
<evidence type="ECO:0000256" key="15">
    <source>
        <dbReference type="RuleBase" id="RU366077"/>
    </source>
</evidence>
<keyword evidence="6 14" id="KW-0479">Metal-binding</keyword>
<protein>
    <recommendedName>
        <fullName evidence="12 15">Leishmanolysin-like peptidase</fullName>
        <ecNumber evidence="15">3.4.24.-</ecNumber>
    </recommendedName>
</protein>
<keyword evidence="7" id="KW-0498">Mitosis</keyword>
<feature type="transmembrane region" description="Helical" evidence="16">
    <location>
        <begin position="543"/>
        <end position="562"/>
    </location>
</feature>
<keyword evidence="10 14" id="KW-0482">Metalloprotease</keyword>
<evidence type="ECO:0000256" key="2">
    <source>
        <dbReference type="ARBA" id="ARBA00005860"/>
    </source>
</evidence>
<dbReference type="InterPro" id="IPR001577">
    <property type="entry name" value="Peptidase_M8"/>
</dbReference>
<evidence type="ECO:0000256" key="7">
    <source>
        <dbReference type="ARBA" id="ARBA00022776"/>
    </source>
</evidence>
<dbReference type="Gene3D" id="2.10.55.10">
    <property type="entry name" value="Leishmanolysin domain 3"/>
    <property type="match status" value="1"/>
</dbReference>
<dbReference type="STRING" id="6832.A0A553NUU8"/>
<evidence type="ECO:0000256" key="10">
    <source>
        <dbReference type="ARBA" id="ARBA00023049"/>
    </source>
</evidence>
<keyword evidence="9 14" id="KW-0862">Zinc</keyword>
<dbReference type="Proteomes" id="UP000318571">
    <property type="component" value="Chromosome 1"/>
</dbReference>
<feature type="binding site" evidence="14">
    <location>
        <position position="138"/>
    </location>
    <ligand>
        <name>Zn(2+)</name>
        <dbReference type="ChEBI" id="CHEBI:29105"/>
        <note>catalytic</note>
    </ligand>
</feature>
<evidence type="ECO:0000256" key="12">
    <source>
        <dbReference type="ARBA" id="ARBA00039717"/>
    </source>
</evidence>
<name>A0A553NUU8_TIGCA</name>
<dbReference type="EMBL" id="VCGU01000010">
    <property type="protein sequence ID" value="TRY69203.1"/>
    <property type="molecule type" value="Genomic_DNA"/>
</dbReference>
<feature type="binding site" evidence="14">
    <location>
        <position position="142"/>
    </location>
    <ligand>
        <name>Zn(2+)</name>
        <dbReference type="ChEBI" id="CHEBI:29105"/>
        <note>catalytic</note>
    </ligand>
</feature>
<dbReference type="GO" id="GO:0007155">
    <property type="term" value="P:cell adhesion"/>
    <property type="evidence" value="ECO:0007669"/>
    <property type="project" value="InterPro"/>
</dbReference>
<keyword evidence="16" id="KW-0812">Transmembrane</keyword>
<feature type="binding site" evidence="14">
    <location>
        <position position="243"/>
    </location>
    <ligand>
        <name>Zn(2+)</name>
        <dbReference type="ChEBI" id="CHEBI:29105"/>
        <note>catalytic</note>
    </ligand>
</feature>
<dbReference type="AlphaFoldDB" id="A0A553NUU8"/>
<organism evidence="17 18">
    <name type="scientific">Tigriopus californicus</name>
    <name type="common">Marine copepod</name>
    <dbReference type="NCBI Taxonomy" id="6832"/>
    <lineage>
        <taxon>Eukaryota</taxon>
        <taxon>Metazoa</taxon>
        <taxon>Ecdysozoa</taxon>
        <taxon>Arthropoda</taxon>
        <taxon>Crustacea</taxon>
        <taxon>Multicrustacea</taxon>
        <taxon>Hexanauplia</taxon>
        <taxon>Copepoda</taxon>
        <taxon>Harpacticoida</taxon>
        <taxon>Harpacticidae</taxon>
        <taxon>Tigriopus</taxon>
    </lineage>
</organism>
<evidence type="ECO:0000256" key="3">
    <source>
        <dbReference type="ARBA" id="ARBA00022490"/>
    </source>
</evidence>
<keyword evidence="18" id="KW-1185">Reference proteome</keyword>
<comment type="subcellular location">
    <subcellularLocation>
        <location evidence="1">Cytoplasm</location>
    </subcellularLocation>
</comment>
<proteinExistence type="inferred from homology"/>
<dbReference type="Gene3D" id="3.90.132.10">
    <property type="entry name" value="Leishmanolysin , domain 2"/>
    <property type="match status" value="1"/>
</dbReference>
<dbReference type="GO" id="GO:0004222">
    <property type="term" value="F:metalloendopeptidase activity"/>
    <property type="evidence" value="ECO:0007669"/>
    <property type="project" value="UniProtKB-UniRule"/>
</dbReference>
<dbReference type="Gene3D" id="2.30.34.10">
    <property type="entry name" value="Leishmanolysin domain 4"/>
    <property type="match status" value="1"/>
</dbReference>
<dbReference type="GO" id="GO:0051301">
    <property type="term" value="P:cell division"/>
    <property type="evidence" value="ECO:0007669"/>
    <property type="project" value="UniProtKB-KW"/>
</dbReference>
<evidence type="ECO:0000313" key="18">
    <source>
        <dbReference type="Proteomes" id="UP000318571"/>
    </source>
</evidence>
<evidence type="ECO:0000256" key="9">
    <source>
        <dbReference type="ARBA" id="ARBA00022833"/>
    </source>
</evidence>
<evidence type="ECO:0000313" key="17">
    <source>
        <dbReference type="EMBL" id="TRY69203.1"/>
    </source>
</evidence>